<keyword evidence="2" id="KW-1185">Reference proteome</keyword>
<organism evidence="1 2">
    <name type="scientific">Plasmopara halstedii</name>
    <name type="common">Downy mildew of sunflower</name>
    <dbReference type="NCBI Taxonomy" id="4781"/>
    <lineage>
        <taxon>Eukaryota</taxon>
        <taxon>Sar</taxon>
        <taxon>Stramenopiles</taxon>
        <taxon>Oomycota</taxon>
        <taxon>Peronosporomycetes</taxon>
        <taxon>Peronosporales</taxon>
        <taxon>Peronosporaceae</taxon>
        <taxon>Plasmopara</taxon>
    </lineage>
</organism>
<dbReference type="RefSeq" id="XP_024586055.1">
    <property type="nucleotide sequence ID" value="XM_024720903.1"/>
</dbReference>
<reference evidence="2" key="1">
    <citation type="submission" date="2014-09" db="EMBL/GenBank/DDBJ databases">
        <authorList>
            <person name="Sharma Rahul"/>
            <person name="Thines Marco"/>
        </authorList>
    </citation>
    <scope>NUCLEOTIDE SEQUENCE [LARGE SCALE GENOMIC DNA]</scope>
</reference>
<dbReference type="EMBL" id="CCYD01003090">
    <property type="protein sequence ID" value="CEG49686.1"/>
    <property type="molecule type" value="Genomic_DNA"/>
</dbReference>
<dbReference type="GeneID" id="36402493"/>
<accession>A0A0P1B773</accession>
<dbReference type="OMA" id="NSTFRHR"/>
<protein>
    <submittedName>
        <fullName evidence="1">Uncharacterized protein</fullName>
    </submittedName>
</protein>
<evidence type="ECO:0000313" key="2">
    <source>
        <dbReference type="Proteomes" id="UP000054928"/>
    </source>
</evidence>
<dbReference type="OrthoDB" id="147158at2759"/>
<sequence length="127" mass="15011">MAVQVNRNYLPRMQRLQPRPTKTFRGPSPNSTFRHRSHPKAIELPEDVRALKFKILRSHPTKLTRFSISHMRHMATPPVIIPDTLNERFATKTFVSGKNVPLTMRMWQNCKKKAKHLDMIDEYVTYR</sequence>
<evidence type="ECO:0000313" key="1">
    <source>
        <dbReference type="EMBL" id="CEG49686.1"/>
    </source>
</evidence>
<name>A0A0P1B773_PLAHL</name>
<dbReference type="Proteomes" id="UP000054928">
    <property type="component" value="Unassembled WGS sequence"/>
</dbReference>
<dbReference type="AlphaFoldDB" id="A0A0P1B773"/>
<proteinExistence type="predicted"/>